<evidence type="ECO:0000256" key="1">
    <source>
        <dbReference type="ARBA" id="ARBA00022801"/>
    </source>
</evidence>
<evidence type="ECO:0000313" key="3">
    <source>
        <dbReference type="EMBL" id="QFZ18636.1"/>
    </source>
</evidence>
<name>A0A5Q0GX03_SACSY</name>
<dbReference type="InterPro" id="IPR020084">
    <property type="entry name" value="NUDIX_hydrolase_CS"/>
</dbReference>
<dbReference type="PROSITE" id="PS00893">
    <property type="entry name" value="NUDIX_BOX"/>
    <property type="match status" value="1"/>
</dbReference>
<organism evidence="3 4">
    <name type="scientific">Saccharothrix syringae</name>
    <name type="common">Nocardiopsis syringae</name>
    <dbReference type="NCBI Taxonomy" id="103733"/>
    <lineage>
        <taxon>Bacteria</taxon>
        <taxon>Bacillati</taxon>
        <taxon>Actinomycetota</taxon>
        <taxon>Actinomycetes</taxon>
        <taxon>Pseudonocardiales</taxon>
        <taxon>Pseudonocardiaceae</taxon>
        <taxon>Saccharothrix</taxon>
    </lineage>
</organism>
<dbReference type="Proteomes" id="UP000325787">
    <property type="component" value="Chromosome"/>
</dbReference>
<dbReference type="Pfam" id="PF00293">
    <property type="entry name" value="NUDIX"/>
    <property type="match status" value="1"/>
</dbReference>
<keyword evidence="4" id="KW-1185">Reference proteome</keyword>
<reference evidence="4" key="1">
    <citation type="journal article" date="2021" name="Curr. Microbiol.">
        <title>Complete genome of nocamycin-producing strain Saccharothrix syringae NRRL B-16468 reveals the biosynthetic potential for secondary metabolites.</title>
        <authorList>
            <person name="Mo X."/>
            <person name="Yang S."/>
        </authorList>
    </citation>
    <scope>NUCLEOTIDE SEQUENCE [LARGE SCALE GENOMIC DNA]</scope>
    <source>
        <strain evidence="4">ATCC 51364 / DSM 43886 / JCM 6844 / KCTC 9398 / NBRC 14523 / NRRL B-16468 / INA 2240</strain>
    </source>
</reference>
<keyword evidence="1" id="KW-0378">Hydrolase</keyword>
<gene>
    <name evidence="3" type="ORF">EKG83_15245</name>
</gene>
<dbReference type="EMBL" id="CP034550">
    <property type="protein sequence ID" value="QFZ18636.1"/>
    <property type="molecule type" value="Genomic_DNA"/>
</dbReference>
<dbReference type="GO" id="GO:0016787">
    <property type="term" value="F:hydrolase activity"/>
    <property type="evidence" value="ECO:0007669"/>
    <property type="project" value="UniProtKB-KW"/>
</dbReference>
<sequence>MEMIDFVDADDRVVGRGQRGGARDAGLHYRVAATVVLSADRVLVYRRPGTAGVYPGHHDVLVGGTVRSGESYRQAAERELAEEFGIRPVLREAVRERRESPIGPCHLAVYLAEARGRLRPDPAEVDHHELLSVAEVLARPPRPFVAVGLAVLRRLFREHPDAFRREPLP</sequence>
<dbReference type="KEGG" id="ssyi:EKG83_15245"/>
<feature type="domain" description="Nudix hydrolase" evidence="2">
    <location>
        <begin position="27"/>
        <end position="153"/>
    </location>
</feature>
<dbReference type="InterPro" id="IPR000086">
    <property type="entry name" value="NUDIX_hydrolase_dom"/>
</dbReference>
<dbReference type="AlphaFoldDB" id="A0A5Q0GX03"/>
<dbReference type="Gene3D" id="3.90.79.10">
    <property type="entry name" value="Nucleoside Triphosphate Pyrophosphohydrolase"/>
    <property type="match status" value="1"/>
</dbReference>
<dbReference type="PROSITE" id="PS51462">
    <property type="entry name" value="NUDIX"/>
    <property type="match status" value="1"/>
</dbReference>
<accession>A0A5Q0GX03</accession>
<evidence type="ECO:0000259" key="2">
    <source>
        <dbReference type="PROSITE" id="PS51462"/>
    </source>
</evidence>
<protein>
    <submittedName>
        <fullName evidence="3">NUDIX domain-containing protein</fullName>
    </submittedName>
</protein>
<dbReference type="OrthoDB" id="67499at2"/>
<proteinExistence type="predicted"/>
<dbReference type="InterPro" id="IPR015797">
    <property type="entry name" value="NUDIX_hydrolase-like_dom_sf"/>
</dbReference>
<dbReference type="RefSeq" id="WP_051766419.1">
    <property type="nucleotide sequence ID" value="NZ_CP034550.1"/>
</dbReference>
<evidence type="ECO:0000313" key="4">
    <source>
        <dbReference type="Proteomes" id="UP000325787"/>
    </source>
</evidence>
<dbReference type="SUPFAM" id="SSF55811">
    <property type="entry name" value="Nudix"/>
    <property type="match status" value="1"/>
</dbReference>